<gene>
    <name evidence="5" type="ORF">SAMN02910414_01214</name>
</gene>
<evidence type="ECO:0000256" key="2">
    <source>
        <dbReference type="ARBA" id="ARBA00023125"/>
    </source>
</evidence>
<dbReference type="RefSeq" id="WP_074717080.1">
    <property type="nucleotide sequence ID" value="NZ_FNPG01000012.1"/>
</dbReference>
<dbReference type="PANTHER" id="PTHR43132">
    <property type="entry name" value="ARSENICAL RESISTANCE OPERON REPRESSOR ARSR-RELATED"/>
    <property type="match status" value="1"/>
</dbReference>
<dbReference type="InterPro" id="IPR036388">
    <property type="entry name" value="WH-like_DNA-bd_sf"/>
</dbReference>
<proteinExistence type="predicted"/>
<accession>A0A1H3IM37</accession>
<keyword evidence="2 5" id="KW-0238">DNA-binding</keyword>
<dbReference type="Gene3D" id="1.10.10.10">
    <property type="entry name" value="Winged helix-like DNA-binding domain superfamily/Winged helix DNA-binding domain"/>
    <property type="match status" value="1"/>
</dbReference>
<dbReference type="Proteomes" id="UP000183918">
    <property type="component" value="Unassembled WGS sequence"/>
</dbReference>
<dbReference type="InterPro" id="IPR011991">
    <property type="entry name" value="ArsR-like_HTH"/>
</dbReference>
<protein>
    <submittedName>
        <fullName evidence="5">DNA-binding transcriptional regulator, ArsR family</fullName>
    </submittedName>
</protein>
<dbReference type="GO" id="GO:0003677">
    <property type="term" value="F:DNA binding"/>
    <property type="evidence" value="ECO:0007669"/>
    <property type="project" value="UniProtKB-KW"/>
</dbReference>
<sequence>MSKIDLPHNHNLNEKDNEIISHLPNEDTITSVAEAMKHLGDPTRLKIFWILCHTEECVLNIATMISMTSPAVSHHLRVLKAAGLLTTRRNGKEVYYTAANTPLVQKLHHTIEDLAEIQCIK</sequence>
<dbReference type="InterPro" id="IPR051011">
    <property type="entry name" value="Metal_resp_trans_reg"/>
</dbReference>
<dbReference type="NCBIfam" id="NF033788">
    <property type="entry name" value="HTH_metalloreg"/>
    <property type="match status" value="1"/>
</dbReference>
<organism evidence="5 6">
    <name type="scientific">Lachnobacterium bovis DSM 14045</name>
    <dbReference type="NCBI Taxonomy" id="1122142"/>
    <lineage>
        <taxon>Bacteria</taxon>
        <taxon>Bacillati</taxon>
        <taxon>Bacillota</taxon>
        <taxon>Clostridia</taxon>
        <taxon>Lachnospirales</taxon>
        <taxon>Lachnospiraceae</taxon>
        <taxon>Lachnobacterium</taxon>
    </lineage>
</organism>
<dbReference type="PANTHER" id="PTHR43132:SF6">
    <property type="entry name" value="HTH-TYPE TRANSCRIPTIONAL REPRESSOR CZRA"/>
    <property type="match status" value="1"/>
</dbReference>
<dbReference type="SUPFAM" id="SSF46785">
    <property type="entry name" value="Winged helix' DNA-binding domain"/>
    <property type="match status" value="1"/>
</dbReference>
<dbReference type="PROSITE" id="PS50987">
    <property type="entry name" value="HTH_ARSR_2"/>
    <property type="match status" value="1"/>
</dbReference>
<reference evidence="5 6" key="1">
    <citation type="submission" date="2016-10" db="EMBL/GenBank/DDBJ databases">
        <authorList>
            <person name="de Groot N.N."/>
        </authorList>
    </citation>
    <scope>NUCLEOTIDE SEQUENCE [LARGE SCALE GENOMIC DNA]</scope>
    <source>
        <strain evidence="5 6">DSM 14045</strain>
    </source>
</reference>
<dbReference type="GO" id="GO:0003700">
    <property type="term" value="F:DNA-binding transcription factor activity"/>
    <property type="evidence" value="ECO:0007669"/>
    <property type="project" value="InterPro"/>
</dbReference>
<evidence type="ECO:0000259" key="4">
    <source>
        <dbReference type="PROSITE" id="PS50987"/>
    </source>
</evidence>
<dbReference type="STRING" id="1122142.SAMN02910414_01214"/>
<dbReference type="InterPro" id="IPR001845">
    <property type="entry name" value="HTH_ArsR_DNA-bd_dom"/>
</dbReference>
<dbReference type="SMART" id="SM00418">
    <property type="entry name" value="HTH_ARSR"/>
    <property type="match status" value="1"/>
</dbReference>
<keyword evidence="6" id="KW-1185">Reference proteome</keyword>
<evidence type="ECO:0000256" key="1">
    <source>
        <dbReference type="ARBA" id="ARBA00023015"/>
    </source>
</evidence>
<dbReference type="PRINTS" id="PR00778">
    <property type="entry name" value="HTHARSR"/>
</dbReference>
<dbReference type="EMBL" id="FNPG01000012">
    <property type="protein sequence ID" value="SDY28846.1"/>
    <property type="molecule type" value="Genomic_DNA"/>
</dbReference>
<evidence type="ECO:0000313" key="5">
    <source>
        <dbReference type="EMBL" id="SDY28846.1"/>
    </source>
</evidence>
<dbReference type="CDD" id="cd00090">
    <property type="entry name" value="HTH_ARSR"/>
    <property type="match status" value="1"/>
</dbReference>
<keyword evidence="1" id="KW-0805">Transcription regulation</keyword>
<evidence type="ECO:0000256" key="3">
    <source>
        <dbReference type="ARBA" id="ARBA00023163"/>
    </source>
</evidence>
<keyword evidence="3" id="KW-0804">Transcription</keyword>
<dbReference type="Pfam" id="PF01022">
    <property type="entry name" value="HTH_5"/>
    <property type="match status" value="1"/>
</dbReference>
<dbReference type="InterPro" id="IPR036390">
    <property type="entry name" value="WH_DNA-bd_sf"/>
</dbReference>
<feature type="domain" description="HTH arsR-type" evidence="4">
    <location>
        <begin position="24"/>
        <end position="118"/>
    </location>
</feature>
<dbReference type="AlphaFoldDB" id="A0A1H3IM37"/>
<name>A0A1H3IM37_9FIRM</name>
<evidence type="ECO:0000313" key="6">
    <source>
        <dbReference type="Proteomes" id="UP000183918"/>
    </source>
</evidence>